<dbReference type="EMBL" id="CP017316">
    <property type="protein sequence ID" value="AOT60479.1"/>
    <property type="molecule type" value="Genomic_DNA"/>
</dbReference>
<evidence type="ECO:0000259" key="7">
    <source>
        <dbReference type="PROSITE" id="PS50949"/>
    </source>
</evidence>
<evidence type="ECO:0000313" key="10">
    <source>
        <dbReference type="Proteomes" id="UP000095349"/>
    </source>
</evidence>
<dbReference type="PANTHER" id="PTHR46577">
    <property type="entry name" value="HTH-TYPE TRANSCRIPTIONAL REGULATORY PROTEIN GABR"/>
    <property type="match status" value="1"/>
</dbReference>
<organism evidence="9 10">
    <name type="scientific">Streptomyces rubrolavendulae</name>
    <dbReference type="NCBI Taxonomy" id="285473"/>
    <lineage>
        <taxon>Bacteria</taxon>
        <taxon>Bacillati</taxon>
        <taxon>Actinomycetota</taxon>
        <taxon>Actinomycetes</taxon>
        <taxon>Kitasatosporales</taxon>
        <taxon>Streptomycetaceae</taxon>
        <taxon>Streptomyces</taxon>
    </lineage>
</organism>
<dbReference type="PATRIC" id="fig|285473.5.peg.3509"/>
<dbReference type="RefSeq" id="WP_069977631.1">
    <property type="nucleotide sequence ID" value="NZ_CP017316.1"/>
</dbReference>
<feature type="region of interest" description="Disordered" evidence="6">
    <location>
        <begin position="69"/>
        <end position="136"/>
    </location>
</feature>
<dbReference type="STRING" id="285473.A4G23_03354"/>
<dbReference type="Gene3D" id="1.10.357.10">
    <property type="entry name" value="Tetracycline Repressor, domain 2"/>
    <property type="match status" value="1"/>
</dbReference>
<dbReference type="Pfam" id="PF00440">
    <property type="entry name" value="TetR_N"/>
    <property type="match status" value="1"/>
</dbReference>
<evidence type="ECO:0000313" key="9">
    <source>
        <dbReference type="EMBL" id="AOT60479.1"/>
    </source>
</evidence>
<evidence type="ECO:0000256" key="2">
    <source>
        <dbReference type="ARBA" id="ARBA00023015"/>
    </source>
</evidence>
<dbReference type="SUPFAM" id="SSF46785">
    <property type="entry name" value="Winged helix' DNA-binding domain"/>
    <property type="match status" value="1"/>
</dbReference>
<dbReference type="GO" id="GO:0003700">
    <property type="term" value="F:DNA-binding transcription factor activity"/>
    <property type="evidence" value="ECO:0007669"/>
    <property type="project" value="InterPro"/>
</dbReference>
<evidence type="ECO:0000256" key="5">
    <source>
        <dbReference type="PROSITE-ProRule" id="PRU00335"/>
    </source>
</evidence>
<dbReference type="OrthoDB" id="2570341at2"/>
<dbReference type="GeneID" id="91404890"/>
<dbReference type="SUPFAM" id="SSF46689">
    <property type="entry name" value="Homeodomain-like"/>
    <property type="match status" value="1"/>
</dbReference>
<keyword evidence="3 5" id="KW-0238">DNA-binding</keyword>
<evidence type="ECO:0000256" key="1">
    <source>
        <dbReference type="ARBA" id="ARBA00022898"/>
    </source>
</evidence>
<dbReference type="KEGG" id="srn:A4G23_03354"/>
<dbReference type="InterPro" id="IPR000524">
    <property type="entry name" value="Tscrpt_reg_HTH_GntR"/>
</dbReference>
<dbReference type="InterPro" id="IPR036390">
    <property type="entry name" value="WH_DNA-bd_sf"/>
</dbReference>
<dbReference type="SUPFAM" id="SSF48498">
    <property type="entry name" value="Tetracyclin repressor-like, C-terminal domain"/>
    <property type="match status" value="1"/>
</dbReference>
<dbReference type="Proteomes" id="UP000095349">
    <property type="component" value="Chromosome"/>
</dbReference>
<proteinExistence type="predicted"/>
<dbReference type="PANTHER" id="PTHR46577:SF1">
    <property type="entry name" value="HTH-TYPE TRANSCRIPTIONAL REGULATORY PROTEIN GABR"/>
    <property type="match status" value="1"/>
</dbReference>
<dbReference type="GO" id="GO:0003677">
    <property type="term" value="F:DNA binding"/>
    <property type="evidence" value="ECO:0007669"/>
    <property type="project" value="UniProtKB-UniRule"/>
</dbReference>
<protein>
    <submittedName>
        <fullName evidence="9">DNA-binding transcriptional repressor ExuR</fullName>
    </submittedName>
</protein>
<sequence>MSGEVTEPPYRRIAADIRRRVVEGELSPGDRVPSTRRLAEQWGVALATATRALMELRLEGYVETRPRVGTVVAPHRPASRPVQRPQPPPEPQPHHNPRPRHAANRTAATPSPRPVERATPEDPDPNSDPNPDPDAELTRERVVRAAIEIADTEGLAALSMRGVAARLGVAAMSPYRHVGGKAQLVSLMADTAYGECGYPATPPPGWRARLELGARTLWRLHRRHPWLAHLSPLGRPPLLPNLLAHGEWLLGALEGHGLDVVTMMDIHVLVFAHVQGMAVTLEREAQAQAATGRTDDEWMATQQPTLSALAASGRYPAFSRTLGGLRDGDYDLDLDALFEFGLTALLDGLTPLVERTGLR</sequence>
<feature type="domain" description="HTH tetR-type" evidence="8">
    <location>
        <begin position="136"/>
        <end position="196"/>
    </location>
</feature>
<name>A0A1D8G4W3_9ACTN</name>
<dbReference type="InterPro" id="IPR004111">
    <property type="entry name" value="Repressor_TetR_C"/>
</dbReference>
<dbReference type="InterPro" id="IPR036388">
    <property type="entry name" value="WH-like_DNA-bd_sf"/>
</dbReference>
<dbReference type="PROSITE" id="PS50977">
    <property type="entry name" value="HTH_TETR_2"/>
    <property type="match status" value="1"/>
</dbReference>
<dbReference type="GO" id="GO:0045892">
    <property type="term" value="P:negative regulation of DNA-templated transcription"/>
    <property type="evidence" value="ECO:0007669"/>
    <property type="project" value="InterPro"/>
</dbReference>
<dbReference type="InterPro" id="IPR009057">
    <property type="entry name" value="Homeodomain-like_sf"/>
</dbReference>
<keyword evidence="4" id="KW-0804">Transcription</keyword>
<dbReference type="InterPro" id="IPR036271">
    <property type="entry name" value="Tet_transcr_reg_TetR-rel_C_sf"/>
</dbReference>
<dbReference type="InterPro" id="IPR001647">
    <property type="entry name" value="HTH_TetR"/>
</dbReference>
<evidence type="ECO:0000256" key="3">
    <source>
        <dbReference type="ARBA" id="ARBA00023125"/>
    </source>
</evidence>
<gene>
    <name evidence="9" type="ORF">A4G23_03354</name>
</gene>
<dbReference type="PROSITE" id="PS50949">
    <property type="entry name" value="HTH_GNTR"/>
    <property type="match status" value="1"/>
</dbReference>
<keyword evidence="2" id="KW-0805">Transcription regulation</keyword>
<evidence type="ECO:0000256" key="6">
    <source>
        <dbReference type="SAM" id="MobiDB-lite"/>
    </source>
</evidence>
<dbReference type="Pfam" id="PF00392">
    <property type="entry name" value="GntR"/>
    <property type="match status" value="1"/>
</dbReference>
<dbReference type="AlphaFoldDB" id="A0A1D8G4W3"/>
<evidence type="ECO:0000256" key="4">
    <source>
        <dbReference type="ARBA" id="ARBA00023163"/>
    </source>
</evidence>
<dbReference type="SMART" id="SM00345">
    <property type="entry name" value="HTH_GNTR"/>
    <property type="match status" value="1"/>
</dbReference>
<dbReference type="Gene3D" id="1.10.10.10">
    <property type="entry name" value="Winged helix-like DNA-binding domain superfamily/Winged helix DNA-binding domain"/>
    <property type="match status" value="1"/>
</dbReference>
<evidence type="ECO:0000259" key="8">
    <source>
        <dbReference type="PROSITE" id="PS50977"/>
    </source>
</evidence>
<dbReference type="Gene3D" id="1.10.10.60">
    <property type="entry name" value="Homeodomain-like"/>
    <property type="match status" value="1"/>
</dbReference>
<keyword evidence="10" id="KW-1185">Reference proteome</keyword>
<feature type="compositionally biased region" description="Acidic residues" evidence="6">
    <location>
        <begin position="121"/>
        <end position="135"/>
    </location>
</feature>
<dbReference type="Pfam" id="PF02909">
    <property type="entry name" value="TetR_C_1"/>
    <property type="match status" value="1"/>
</dbReference>
<feature type="domain" description="HTH gntR-type" evidence="7">
    <location>
        <begin position="7"/>
        <end position="75"/>
    </location>
</feature>
<dbReference type="CDD" id="cd07377">
    <property type="entry name" value="WHTH_GntR"/>
    <property type="match status" value="1"/>
</dbReference>
<accession>A0A1D8G4W3</accession>
<dbReference type="InterPro" id="IPR051446">
    <property type="entry name" value="HTH_trans_reg/aminotransferase"/>
</dbReference>
<feature type="DNA-binding region" description="H-T-H motif" evidence="5">
    <location>
        <begin position="159"/>
        <end position="178"/>
    </location>
</feature>
<keyword evidence="1" id="KW-0663">Pyridoxal phosphate</keyword>
<reference evidence="9 10" key="1">
    <citation type="submission" date="2016-09" db="EMBL/GenBank/DDBJ databases">
        <title>Streptomyces rubrolavendulae MJM4426 Genome sequencing and assembly.</title>
        <authorList>
            <person name="Kim J.-G."/>
        </authorList>
    </citation>
    <scope>NUCLEOTIDE SEQUENCE [LARGE SCALE GENOMIC DNA]</scope>
    <source>
        <strain evidence="9 10">MJM4426</strain>
    </source>
</reference>